<dbReference type="InterPro" id="IPR011053">
    <property type="entry name" value="Single_hybrid_motif"/>
</dbReference>
<protein>
    <recommendedName>
        <fullName evidence="3">Lipoyl-binding domain-containing protein</fullName>
    </recommendedName>
</protein>
<comment type="caution">
    <text evidence="1">The sequence shown here is derived from an EMBL/GenBank/DDBJ whole genome shotgun (WGS) entry which is preliminary data.</text>
</comment>
<sequence>MMDVLEKLSGAFKDSDCSELDYCDDKIRFILRRLPTQFPHALVAEEVVASANRREVEKPETKIIRAKASGCFSSAHPLTGAPATAPGEEVKAGDTVGYLVVGEALSRVASPAAGVVVSFDVQHGQLVGFGEAVARVAPCPT</sequence>
<dbReference type="Gene3D" id="2.40.50.100">
    <property type="match status" value="1"/>
</dbReference>
<name>A0ABU9QLI1_9BURK</name>
<evidence type="ECO:0000313" key="1">
    <source>
        <dbReference type="EMBL" id="MEM5290286.1"/>
    </source>
</evidence>
<dbReference type="RefSeq" id="WP_201658855.1">
    <property type="nucleotide sequence ID" value="NZ_CAJHCS010000032.1"/>
</dbReference>
<dbReference type="EMBL" id="JAZHGC010000034">
    <property type="protein sequence ID" value="MEM5290286.1"/>
    <property type="molecule type" value="Genomic_DNA"/>
</dbReference>
<reference evidence="1 2" key="1">
    <citation type="submission" date="2024-01" db="EMBL/GenBank/DDBJ databases">
        <title>The diversity of rhizobia nodulating Mimosa spp. in eleven states of Brazil covering several biomes is determined by host plant, location, and edaphic factors.</title>
        <authorList>
            <person name="Rouws L."/>
            <person name="Barauna A."/>
            <person name="Beukes C."/>
            <person name="De Faria S.M."/>
            <person name="Gross E."/>
            <person name="Dos Reis Junior F.B."/>
            <person name="Simon M."/>
            <person name="Maluk M."/>
            <person name="Odee D.W."/>
            <person name="Kenicer G."/>
            <person name="Young J.P.W."/>
            <person name="Reis V.M."/>
            <person name="Zilli J."/>
            <person name="James E.K."/>
        </authorList>
    </citation>
    <scope>NUCLEOTIDE SEQUENCE [LARGE SCALE GENOMIC DNA]</scope>
    <source>
        <strain evidence="1 2">JPY77</strain>
    </source>
</reference>
<gene>
    <name evidence="1" type="ORF">V4C55_31640</name>
</gene>
<dbReference type="Proteomes" id="UP001494588">
    <property type="component" value="Unassembled WGS sequence"/>
</dbReference>
<evidence type="ECO:0008006" key="3">
    <source>
        <dbReference type="Google" id="ProtNLM"/>
    </source>
</evidence>
<proteinExistence type="predicted"/>
<evidence type="ECO:0000313" key="2">
    <source>
        <dbReference type="Proteomes" id="UP001494588"/>
    </source>
</evidence>
<organism evidence="1 2">
    <name type="scientific">Paraburkholderia sabiae</name>
    <dbReference type="NCBI Taxonomy" id="273251"/>
    <lineage>
        <taxon>Bacteria</taxon>
        <taxon>Pseudomonadati</taxon>
        <taxon>Pseudomonadota</taxon>
        <taxon>Betaproteobacteria</taxon>
        <taxon>Burkholderiales</taxon>
        <taxon>Burkholderiaceae</taxon>
        <taxon>Paraburkholderia</taxon>
    </lineage>
</organism>
<keyword evidence="2" id="KW-1185">Reference proteome</keyword>
<dbReference type="SUPFAM" id="SSF51230">
    <property type="entry name" value="Single hybrid motif"/>
    <property type="match status" value="1"/>
</dbReference>
<accession>A0ABU9QLI1</accession>